<feature type="transmembrane region" description="Helical" evidence="6">
    <location>
        <begin position="201"/>
        <end position="220"/>
    </location>
</feature>
<feature type="transmembrane region" description="Helical" evidence="6">
    <location>
        <begin position="142"/>
        <end position="161"/>
    </location>
</feature>
<feature type="transmembrane region" description="Helical" evidence="6">
    <location>
        <begin position="88"/>
        <end position="104"/>
    </location>
</feature>
<evidence type="ECO:0000256" key="1">
    <source>
        <dbReference type="ARBA" id="ARBA00004651"/>
    </source>
</evidence>
<dbReference type="RefSeq" id="WP_156353889.1">
    <property type="nucleotide sequence ID" value="NZ_CACRST010000013.1"/>
</dbReference>
<keyword evidence="2" id="KW-1003">Cell membrane</keyword>
<evidence type="ECO:0000256" key="4">
    <source>
        <dbReference type="ARBA" id="ARBA00022989"/>
    </source>
</evidence>
<feature type="transmembrane region" description="Helical" evidence="6">
    <location>
        <begin position="347"/>
        <end position="365"/>
    </location>
</feature>
<feature type="transmembrane region" description="Helical" evidence="6">
    <location>
        <begin position="371"/>
        <end position="394"/>
    </location>
</feature>
<dbReference type="PANTHER" id="PTHR30250:SF11">
    <property type="entry name" value="O-ANTIGEN TRANSPORTER-RELATED"/>
    <property type="match status" value="1"/>
</dbReference>
<dbReference type="AlphaFoldDB" id="A0A6N2TE58"/>
<dbReference type="PANTHER" id="PTHR30250">
    <property type="entry name" value="PST FAMILY PREDICTED COLANIC ACID TRANSPORTER"/>
    <property type="match status" value="1"/>
</dbReference>
<evidence type="ECO:0000256" key="3">
    <source>
        <dbReference type="ARBA" id="ARBA00022692"/>
    </source>
</evidence>
<keyword evidence="3 6" id="KW-0812">Transmembrane</keyword>
<reference evidence="7" key="1">
    <citation type="submission" date="2019-11" db="EMBL/GenBank/DDBJ databases">
        <authorList>
            <person name="Feng L."/>
        </authorList>
    </citation>
    <scope>NUCLEOTIDE SEQUENCE</scope>
    <source>
        <strain evidence="7">BgluceraseaLFYP119</strain>
    </source>
</reference>
<evidence type="ECO:0000256" key="6">
    <source>
        <dbReference type="SAM" id="Phobius"/>
    </source>
</evidence>
<dbReference type="GO" id="GO:0005886">
    <property type="term" value="C:plasma membrane"/>
    <property type="evidence" value="ECO:0007669"/>
    <property type="project" value="UniProtKB-SubCell"/>
</dbReference>
<organism evidence="7">
    <name type="scientific">Blautia glucerasea</name>
    <dbReference type="NCBI Taxonomy" id="536633"/>
    <lineage>
        <taxon>Bacteria</taxon>
        <taxon>Bacillati</taxon>
        <taxon>Bacillota</taxon>
        <taxon>Clostridia</taxon>
        <taxon>Lachnospirales</taxon>
        <taxon>Lachnospiraceae</taxon>
        <taxon>Blautia</taxon>
    </lineage>
</organism>
<protein>
    <recommendedName>
        <fullName evidence="8">Polysaccharide biosynthesis protein</fullName>
    </recommendedName>
</protein>
<feature type="transmembrane region" description="Helical" evidence="6">
    <location>
        <begin position="240"/>
        <end position="264"/>
    </location>
</feature>
<feature type="transmembrane region" description="Helical" evidence="6">
    <location>
        <begin position="110"/>
        <end position="130"/>
    </location>
</feature>
<dbReference type="InterPro" id="IPR050833">
    <property type="entry name" value="Poly_Biosynth_Transport"/>
</dbReference>
<feature type="transmembrane region" description="Helical" evidence="6">
    <location>
        <begin position="12"/>
        <end position="37"/>
    </location>
</feature>
<name>A0A6N2TE58_9FIRM</name>
<evidence type="ECO:0000256" key="5">
    <source>
        <dbReference type="ARBA" id="ARBA00023136"/>
    </source>
</evidence>
<dbReference type="EMBL" id="CACRST010000013">
    <property type="protein sequence ID" value="VYT03898.1"/>
    <property type="molecule type" value="Genomic_DNA"/>
</dbReference>
<comment type="subcellular location">
    <subcellularLocation>
        <location evidence="1">Cell membrane</location>
        <topology evidence="1">Multi-pass membrane protein</topology>
    </subcellularLocation>
</comment>
<feature type="transmembrane region" description="Helical" evidence="6">
    <location>
        <begin position="49"/>
        <end position="67"/>
    </location>
</feature>
<accession>A0A6N2TE58</accession>
<gene>
    <name evidence="7" type="ORF">BGLFYP119_01569</name>
</gene>
<evidence type="ECO:0000256" key="2">
    <source>
        <dbReference type="ARBA" id="ARBA00022475"/>
    </source>
</evidence>
<feature type="transmembrane region" description="Helical" evidence="6">
    <location>
        <begin position="276"/>
        <end position="306"/>
    </location>
</feature>
<proteinExistence type="predicted"/>
<feature type="transmembrane region" description="Helical" evidence="6">
    <location>
        <begin position="318"/>
        <end position="340"/>
    </location>
</feature>
<evidence type="ECO:0000313" key="7">
    <source>
        <dbReference type="EMBL" id="VYT03898.1"/>
    </source>
</evidence>
<feature type="transmembrane region" description="Helical" evidence="6">
    <location>
        <begin position="167"/>
        <end position="189"/>
    </location>
</feature>
<sequence length="408" mass="45611">MRKNAEKQKRLVSNTFYTMGGMLALNGVLQLVITPLLNRELGAEQLGDMLFVLGLVSILCPSVGQALNTSRLVVRRDYPVTNGDYDRILLLFGIPGSLVALWICRKSFHGTFMAAGIFLLLLLTVFRYYGDVEYRLNLNYQRYFIYYVLIAAGYLAGYGIYRITGSWLWIYLTGEAAALIFVAATGQVFKRFWVKSDSFSIALNRGFFLTLSYLVTNATLNMDRIVLKAFTGNRQVTEYYVLSLVGKTMVLLIAPINTILISYLTRRKELLTRSQFLKTAVAGCGVSFVFFLGCQIGTPLFVWLFYRNLYEQIKGLVTVVNMTQVLGMYSAFLFILVLTFASEKWQLGLQAAHFIILTAATVFAAKEYGIAGFAWACLAANLLRVAAVILLGALKASRGKMQTASDEK</sequence>
<keyword evidence="5 6" id="KW-0472">Membrane</keyword>
<keyword evidence="4 6" id="KW-1133">Transmembrane helix</keyword>
<evidence type="ECO:0008006" key="8">
    <source>
        <dbReference type="Google" id="ProtNLM"/>
    </source>
</evidence>